<keyword evidence="2" id="KW-1133">Transmembrane helix</keyword>
<comment type="caution">
    <text evidence="4">The sequence shown here is derived from an EMBL/GenBank/DDBJ whole genome shotgun (WGS) entry which is preliminary data.</text>
</comment>
<evidence type="ECO:0000313" key="5">
    <source>
        <dbReference type="Proteomes" id="UP000076512"/>
    </source>
</evidence>
<protein>
    <recommendedName>
        <fullName evidence="3">LysM domain-containing protein</fullName>
    </recommendedName>
</protein>
<dbReference type="AlphaFoldDB" id="A0A164P2V9"/>
<dbReference type="Pfam" id="PF01476">
    <property type="entry name" value="LysM"/>
    <property type="match status" value="1"/>
</dbReference>
<feature type="transmembrane region" description="Helical" evidence="2">
    <location>
        <begin position="79"/>
        <end position="102"/>
    </location>
</feature>
<reference evidence="4 5" key="1">
    <citation type="submission" date="2016-04" db="EMBL/GenBank/DDBJ databases">
        <authorList>
            <person name="Evans L.H."/>
            <person name="Alamgir A."/>
            <person name="Owens N."/>
            <person name="Weber N.D."/>
            <person name="Virtaneva K."/>
            <person name="Barbian K."/>
            <person name="Babar A."/>
            <person name="Rosenke K."/>
        </authorList>
    </citation>
    <scope>NUCLEOTIDE SEQUENCE [LARGE SCALE GENOMIC DNA]</scope>
    <source>
        <strain evidence="4 5">IFM 0406</strain>
    </source>
</reference>
<dbReference type="EMBL" id="LWGR01000004">
    <property type="protein sequence ID" value="KZM75050.1"/>
    <property type="molecule type" value="Genomic_DNA"/>
</dbReference>
<feature type="region of interest" description="Disordered" evidence="1">
    <location>
        <begin position="1"/>
        <end position="50"/>
    </location>
</feature>
<keyword evidence="5" id="KW-1185">Reference proteome</keyword>
<evidence type="ECO:0000256" key="1">
    <source>
        <dbReference type="SAM" id="MobiDB-lite"/>
    </source>
</evidence>
<dbReference type="Gene3D" id="3.10.350.10">
    <property type="entry name" value="LysM domain"/>
    <property type="match status" value="1"/>
</dbReference>
<feature type="domain" description="LysM" evidence="3">
    <location>
        <begin position="118"/>
        <end position="165"/>
    </location>
</feature>
<dbReference type="InterPro" id="IPR036779">
    <property type="entry name" value="LysM_dom_sf"/>
</dbReference>
<proteinExistence type="predicted"/>
<keyword evidence="2" id="KW-0812">Transmembrane</keyword>
<name>A0A164P2V9_9NOCA</name>
<dbReference type="STRING" id="455432.AWN90_23980"/>
<accession>A0A164P2V9</accession>
<gene>
    <name evidence="4" type="ORF">AWN90_23980</name>
</gene>
<dbReference type="InterPro" id="IPR018392">
    <property type="entry name" value="LysM"/>
</dbReference>
<evidence type="ECO:0000256" key="2">
    <source>
        <dbReference type="SAM" id="Phobius"/>
    </source>
</evidence>
<dbReference type="Proteomes" id="UP000076512">
    <property type="component" value="Unassembled WGS sequence"/>
</dbReference>
<evidence type="ECO:0000313" key="4">
    <source>
        <dbReference type="EMBL" id="KZM75050.1"/>
    </source>
</evidence>
<evidence type="ECO:0000259" key="3">
    <source>
        <dbReference type="Pfam" id="PF01476"/>
    </source>
</evidence>
<keyword evidence="2" id="KW-0472">Membrane</keyword>
<organism evidence="4 5">
    <name type="scientific">Nocardia terpenica</name>
    <dbReference type="NCBI Taxonomy" id="455432"/>
    <lineage>
        <taxon>Bacteria</taxon>
        <taxon>Bacillati</taxon>
        <taxon>Actinomycetota</taxon>
        <taxon>Actinomycetes</taxon>
        <taxon>Mycobacteriales</taxon>
        <taxon>Nocardiaceae</taxon>
        <taxon>Nocardia</taxon>
    </lineage>
</organism>
<feature type="compositionally biased region" description="Basic residues" evidence="1">
    <location>
        <begin position="35"/>
        <end position="46"/>
    </location>
</feature>
<sequence length="169" mass="17541">MEVCPMRTAISESDSVTTGPDVPGAPALRPAPAPRARHAAVRRPRGARPPAATVRYERAHLATRPCGPHPAQRVDRARVGLATIAVTALLSAVAVGGLLAVAQLRSEGGVATGTTLVQVREGESLSEVAARVDPADPVRATVDKIIELNGLRGAEVAPGRTLLVPTHER</sequence>